<proteinExistence type="predicted"/>
<comment type="caution">
    <text evidence="1">The sequence shown here is derived from an EMBL/GenBank/DDBJ whole genome shotgun (WGS) entry which is preliminary data.</text>
</comment>
<protein>
    <recommendedName>
        <fullName evidence="3">Apea-like HEPN domain-containing protein</fullName>
    </recommendedName>
</protein>
<sequence length="264" mass="29473">MALPPHAVDWMGRAEIDYLGPFVKAWAAFNAWYRHDSGEAQERAMLNYAVSNHNSRLRRRVLPLLQNGNVTADSQSLKQAISDLQIKLDAIHFEVTRKNGGVERVSLRQVCIRPRPINVESRTRNNHQYRVRKIAGGDIELTVTATVSGVVRFQHVQPSYAPEDVYAQAGFLALSGAQQVTLRELYEGCNPRPMVDLVQGGGPALQAGAMAFQCTQEDLLAGLVETIYTMRNALLHGEVDPDPQVLSCYEPAYRIVMQFLKSIQ</sequence>
<dbReference type="EMBL" id="QURL01000001">
    <property type="protein sequence ID" value="RFC66016.1"/>
    <property type="molecule type" value="Genomic_DNA"/>
</dbReference>
<dbReference type="OrthoDB" id="7058208at2"/>
<organism evidence="1 2">
    <name type="scientific">Fulvimarina endophytica</name>
    <dbReference type="NCBI Taxonomy" id="2293836"/>
    <lineage>
        <taxon>Bacteria</taxon>
        <taxon>Pseudomonadati</taxon>
        <taxon>Pseudomonadota</taxon>
        <taxon>Alphaproteobacteria</taxon>
        <taxon>Hyphomicrobiales</taxon>
        <taxon>Aurantimonadaceae</taxon>
        <taxon>Fulvimarina</taxon>
    </lineage>
</organism>
<accession>A0A371X9X9</accession>
<evidence type="ECO:0000313" key="2">
    <source>
        <dbReference type="Proteomes" id="UP000264310"/>
    </source>
</evidence>
<name>A0A371X9X9_9HYPH</name>
<reference evidence="1 2" key="1">
    <citation type="submission" date="2018-08" db="EMBL/GenBank/DDBJ databases">
        <title>Fulvimarina sp. 85, whole genome shotgun sequence.</title>
        <authorList>
            <person name="Tuo L."/>
        </authorList>
    </citation>
    <scope>NUCLEOTIDE SEQUENCE [LARGE SCALE GENOMIC DNA]</scope>
    <source>
        <strain evidence="1 2">85</strain>
    </source>
</reference>
<evidence type="ECO:0000313" key="1">
    <source>
        <dbReference type="EMBL" id="RFC66016.1"/>
    </source>
</evidence>
<keyword evidence="2" id="KW-1185">Reference proteome</keyword>
<evidence type="ECO:0008006" key="3">
    <source>
        <dbReference type="Google" id="ProtNLM"/>
    </source>
</evidence>
<dbReference type="Proteomes" id="UP000264310">
    <property type="component" value="Unassembled WGS sequence"/>
</dbReference>
<dbReference type="AlphaFoldDB" id="A0A371X9X9"/>
<dbReference type="RefSeq" id="WP_116681266.1">
    <property type="nucleotide sequence ID" value="NZ_QURL01000001.1"/>
</dbReference>
<gene>
    <name evidence="1" type="ORF">DYI37_00610</name>
</gene>